<dbReference type="CDD" id="cd06171">
    <property type="entry name" value="Sigma70_r4"/>
    <property type="match status" value="1"/>
</dbReference>
<accession>A0A1Y5S1W0</accession>
<keyword evidence="8" id="KW-1185">Reference proteome</keyword>
<protein>
    <submittedName>
        <fullName evidence="7">ECF RNA polymerase sigma factor SigR</fullName>
    </submittedName>
</protein>
<dbReference type="Pfam" id="PF04542">
    <property type="entry name" value="Sigma70_r2"/>
    <property type="match status" value="1"/>
</dbReference>
<dbReference type="NCBIfam" id="TIGR02937">
    <property type="entry name" value="sigma70-ECF"/>
    <property type="match status" value="1"/>
</dbReference>
<evidence type="ECO:0000256" key="1">
    <source>
        <dbReference type="ARBA" id="ARBA00010641"/>
    </source>
</evidence>
<reference evidence="7 8" key="1">
    <citation type="submission" date="2017-03" db="EMBL/GenBank/DDBJ databases">
        <authorList>
            <person name="Afonso C.L."/>
            <person name="Miller P.J."/>
            <person name="Scott M.A."/>
            <person name="Spackman E."/>
            <person name="Goraichik I."/>
            <person name="Dimitrov K.M."/>
            <person name="Suarez D.L."/>
            <person name="Swayne D.E."/>
        </authorList>
    </citation>
    <scope>NUCLEOTIDE SEQUENCE [LARGE SCALE GENOMIC DNA]</scope>
    <source>
        <strain evidence="7 8">CECT 7691</strain>
    </source>
</reference>
<dbReference type="Gene3D" id="1.10.1740.10">
    <property type="match status" value="1"/>
</dbReference>
<evidence type="ECO:0000256" key="2">
    <source>
        <dbReference type="ARBA" id="ARBA00023015"/>
    </source>
</evidence>
<keyword evidence="3" id="KW-0731">Sigma factor</keyword>
<dbReference type="AlphaFoldDB" id="A0A1Y5S1W0"/>
<keyword evidence="2" id="KW-0805">Transcription regulation</keyword>
<dbReference type="GO" id="GO:0016987">
    <property type="term" value="F:sigma factor activity"/>
    <property type="evidence" value="ECO:0007669"/>
    <property type="project" value="UniProtKB-KW"/>
</dbReference>
<name>A0A1Y5S1W0_9PROT</name>
<organism evidence="7 8">
    <name type="scientific">Oceanibacterium hippocampi</name>
    <dbReference type="NCBI Taxonomy" id="745714"/>
    <lineage>
        <taxon>Bacteria</taxon>
        <taxon>Pseudomonadati</taxon>
        <taxon>Pseudomonadota</taxon>
        <taxon>Alphaproteobacteria</taxon>
        <taxon>Sneathiellales</taxon>
        <taxon>Sneathiellaceae</taxon>
        <taxon>Oceanibacterium</taxon>
    </lineage>
</organism>
<dbReference type="InterPro" id="IPR007627">
    <property type="entry name" value="RNA_pol_sigma70_r2"/>
</dbReference>
<dbReference type="GO" id="GO:0003677">
    <property type="term" value="F:DNA binding"/>
    <property type="evidence" value="ECO:0007669"/>
    <property type="project" value="InterPro"/>
</dbReference>
<evidence type="ECO:0000259" key="6">
    <source>
        <dbReference type="Pfam" id="PF08281"/>
    </source>
</evidence>
<dbReference type="InterPro" id="IPR039425">
    <property type="entry name" value="RNA_pol_sigma-70-like"/>
</dbReference>
<dbReference type="Gene3D" id="1.10.10.10">
    <property type="entry name" value="Winged helix-like DNA-binding domain superfamily/Winged helix DNA-binding domain"/>
    <property type="match status" value="1"/>
</dbReference>
<gene>
    <name evidence="7" type="primary">sigR_1</name>
    <name evidence="7" type="ORF">OCH7691_01032</name>
</gene>
<dbReference type="PANTHER" id="PTHR43133:SF25">
    <property type="entry name" value="RNA POLYMERASE SIGMA FACTOR RFAY-RELATED"/>
    <property type="match status" value="1"/>
</dbReference>
<feature type="domain" description="RNA polymerase sigma factor 70 region 4 type 2" evidence="6">
    <location>
        <begin position="122"/>
        <end position="173"/>
    </location>
</feature>
<evidence type="ECO:0000313" key="7">
    <source>
        <dbReference type="EMBL" id="SLN29740.1"/>
    </source>
</evidence>
<feature type="domain" description="RNA polymerase sigma-70 region 2" evidence="5">
    <location>
        <begin position="29"/>
        <end position="92"/>
    </location>
</feature>
<sequence>MSIRGKVARDVTDTDDSAERKLLDDMLAMLPRLRRFAYGLTGSASEGDDLVQITFEKAMRARSQWQPGSRLDSWLFRIAQNAFRNELRSRGRHAAYLQAVEPHQVSAVDGRTIVDDRARFASLRAALGRLPDEQRVALLLVAIGNHSYAETAGILELPIGTVMSRISRARRALRGMLDERPEPNSPQDAEARP</sequence>
<evidence type="ECO:0000256" key="3">
    <source>
        <dbReference type="ARBA" id="ARBA00023082"/>
    </source>
</evidence>
<dbReference type="InterPro" id="IPR013249">
    <property type="entry name" value="RNA_pol_sigma70_r4_t2"/>
</dbReference>
<evidence type="ECO:0000313" key="8">
    <source>
        <dbReference type="Proteomes" id="UP000193200"/>
    </source>
</evidence>
<dbReference type="InterPro" id="IPR013324">
    <property type="entry name" value="RNA_pol_sigma_r3/r4-like"/>
</dbReference>
<dbReference type="PANTHER" id="PTHR43133">
    <property type="entry name" value="RNA POLYMERASE ECF-TYPE SIGMA FACTO"/>
    <property type="match status" value="1"/>
</dbReference>
<dbReference type="InterPro" id="IPR013325">
    <property type="entry name" value="RNA_pol_sigma_r2"/>
</dbReference>
<dbReference type="Proteomes" id="UP000193200">
    <property type="component" value="Unassembled WGS sequence"/>
</dbReference>
<dbReference type="Pfam" id="PF08281">
    <property type="entry name" value="Sigma70_r4_2"/>
    <property type="match status" value="1"/>
</dbReference>
<proteinExistence type="inferred from homology"/>
<dbReference type="InParanoid" id="A0A1Y5S1W0"/>
<evidence type="ECO:0000256" key="4">
    <source>
        <dbReference type="ARBA" id="ARBA00023163"/>
    </source>
</evidence>
<comment type="similarity">
    <text evidence="1">Belongs to the sigma-70 factor family. ECF subfamily.</text>
</comment>
<dbReference type="SUPFAM" id="SSF88946">
    <property type="entry name" value="Sigma2 domain of RNA polymerase sigma factors"/>
    <property type="match status" value="1"/>
</dbReference>
<dbReference type="GO" id="GO:0006352">
    <property type="term" value="P:DNA-templated transcription initiation"/>
    <property type="evidence" value="ECO:0007669"/>
    <property type="project" value="InterPro"/>
</dbReference>
<evidence type="ECO:0000259" key="5">
    <source>
        <dbReference type="Pfam" id="PF04542"/>
    </source>
</evidence>
<dbReference type="InterPro" id="IPR036388">
    <property type="entry name" value="WH-like_DNA-bd_sf"/>
</dbReference>
<dbReference type="SUPFAM" id="SSF88659">
    <property type="entry name" value="Sigma3 and sigma4 domains of RNA polymerase sigma factors"/>
    <property type="match status" value="1"/>
</dbReference>
<dbReference type="InterPro" id="IPR014284">
    <property type="entry name" value="RNA_pol_sigma-70_dom"/>
</dbReference>
<dbReference type="EMBL" id="FWFR01000001">
    <property type="protein sequence ID" value="SLN29740.1"/>
    <property type="molecule type" value="Genomic_DNA"/>
</dbReference>
<keyword evidence="4" id="KW-0804">Transcription</keyword>